<evidence type="ECO:0000259" key="9">
    <source>
        <dbReference type="PROSITE" id="PS50850"/>
    </source>
</evidence>
<gene>
    <name evidence="10" type="ORF">IPK02_13725</name>
</gene>
<comment type="caution">
    <text evidence="10">The sequence shown here is derived from an EMBL/GenBank/DDBJ whole genome shotgun (WGS) entry which is preliminary data.</text>
</comment>
<keyword evidence="5 8" id="KW-0812">Transmembrane</keyword>
<sequence>MNPPRPSVGLAVLLTTLVALGPLSTDLYLPALPTLVRALASDAARVQLTLSVFLAGFACGQIFYGPLSDRYGRRPIMLGGLIVYCAGSIGCVFAQSIEVLIAARFVQALGACAGPVIGRAVVRDIWGASESARIIAYMGGAMAIAPLLGPTLGGFLTVLFGWQSNFAFLLLVAVVQLVAVLRLLGESNAHRDPRAIQPRQMFANFAQLLTDRRYLGYLLTFSFSYSALFAFISASSFVLIDRHGLTPQIFGMCFGLVVAGYLLGSLACGRLVRRFGSDYLLARGAWLGAIAGLSMAALEFSGVHSLAAILGPMFFCTVATGLVMPNAIARALAPYPAMAGSASALMGVIQMSTAALVGIAVGHSLTGGGQALAAAVAICTALAPLSYLLLLRKRHAP</sequence>
<evidence type="ECO:0000256" key="7">
    <source>
        <dbReference type="ARBA" id="ARBA00023136"/>
    </source>
</evidence>
<keyword evidence="7 8" id="KW-0472">Membrane</keyword>
<dbReference type="InterPro" id="IPR036259">
    <property type="entry name" value="MFS_trans_sf"/>
</dbReference>
<dbReference type="InterPro" id="IPR011701">
    <property type="entry name" value="MFS"/>
</dbReference>
<feature type="domain" description="Major facilitator superfamily (MFS) profile" evidence="9">
    <location>
        <begin position="10"/>
        <end position="395"/>
    </location>
</feature>
<dbReference type="NCBIfam" id="TIGR00710">
    <property type="entry name" value="efflux_Bcr_CflA"/>
    <property type="match status" value="1"/>
</dbReference>
<feature type="transmembrane region" description="Helical" evidence="8">
    <location>
        <begin position="134"/>
        <end position="160"/>
    </location>
</feature>
<dbReference type="GO" id="GO:1990961">
    <property type="term" value="P:xenobiotic detoxification by transmembrane export across the plasma membrane"/>
    <property type="evidence" value="ECO:0007669"/>
    <property type="project" value="InterPro"/>
</dbReference>
<evidence type="ECO:0000256" key="1">
    <source>
        <dbReference type="ARBA" id="ARBA00004651"/>
    </source>
</evidence>
<dbReference type="InterPro" id="IPR004812">
    <property type="entry name" value="Efflux_drug-R_Bcr/CmlA"/>
</dbReference>
<evidence type="ECO:0000256" key="8">
    <source>
        <dbReference type="RuleBase" id="RU365088"/>
    </source>
</evidence>
<comment type="similarity">
    <text evidence="2 8">Belongs to the major facilitator superfamily. Bcr/CmlA family.</text>
</comment>
<keyword evidence="4" id="KW-1003">Cell membrane</keyword>
<evidence type="ECO:0000313" key="10">
    <source>
        <dbReference type="EMBL" id="MBK7954922.1"/>
    </source>
</evidence>
<dbReference type="AlphaFoldDB" id="A0A935TEM0"/>
<keyword evidence="3 8" id="KW-0813">Transport</keyword>
<name>A0A935TEM0_9PROT</name>
<dbReference type="GO" id="GO:0005886">
    <property type="term" value="C:plasma membrane"/>
    <property type="evidence" value="ECO:0007669"/>
    <property type="project" value="UniProtKB-SubCell"/>
</dbReference>
<dbReference type="PRINTS" id="PR01035">
    <property type="entry name" value="TCRTETA"/>
</dbReference>
<dbReference type="InterPro" id="IPR001958">
    <property type="entry name" value="Tet-R_TetA/multi-R_MdtG-like"/>
</dbReference>
<feature type="transmembrane region" description="Helical" evidence="8">
    <location>
        <begin position="76"/>
        <end position="95"/>
    </location>
</feature>
<dbReference type="FunFam" id="1.20.1720.10:FF:000005">
    <property type="entry name" value="Bcr/CflA family efflux transporter"/>
    <property type="match status" value="1"/>
</dbReference>
<proteinExistence type="inferred from homology"/>
<feature type="transmembrane region" description="Helical" evidence="8">
    <location>
        <begin position="280"/>
        <end position="298"/>
    </location>
</feature>
<evidence type="ECO:0000313" key="11">
    <source>
        <dbReference type="Proteomes" id="UP000706151"/>
    </source>
</evidence>
<feature type="transmembrane region" description="Helical" evidence="8">
    <location>
        <begin position="344"/>
        <end position="365"/>
    </location>
</feature>
<protein>
    <recommendedName>
        <fullName evidence="8">Bcr/CflA family efflux transporter</fullName>
    </recommendedName>
</protein>
<evidence type="ECO:0000256" key="5">
    <source>
        <dbReference type="ARBA" id="ARBA00022692"/>
    </source>
</evidence>
<comment type="caution">
    <text evidence="8">Lacks conserved residue(s) required for the propagation of feature annotation.</text>
</comment>
<dbReference type="PANTHER" id="PTHR23502">
    <property type="entry name" value="MAJOR FACILITATOR SUPERFAMILY"/>
    <property type="match status" value="1"/>
</dbReference>
<dbReference type="CDD" id="cd17320">
    <property type="entry name" value="MFS_MdfA_MDR_like"/>
    <property type="match status" value="1"/>
</dbReference>
<dbReference type="Pfam" id="PF07690">
    <property type="entry name" value="MFS_1"/>
    <property type="match status" value="1"/>
</dbReference>
<feature type="transmembrane region" description="Helical" evidence="8">
    <location>
        <begin position="101"/>
        <end position="122"/>
    </location>
</feature>
<comment type="subcellular location">
    <subcellularLocation>
        <location evidence="8">Cell inner membrane</location>
        <topology evidence="8">Multi-pass membrane protein</topology>
    </subcellularLocation>
    <subcellularLocation>
        <location evidence="1">Cell membrane</location>
        <topology evidence="1">Multi-pass membrane protein</topology>
    </subcellularLocation>
</comment>
<keyword evidence="6 8" id="KW-1133">Transmembrane helix</keyword>
<evidence type="ECO:0000256" key="2">
    <source>
        <dbReference type="ARBA" id="ARBA00006236"/>
    </source>
</evidence>
<accession>A0A935TEM0</accession>
<dbReference type="PANTHER" id="PTHR23502:SF132">
    <property type="entry name" value="POLYAMINE TRANSPORTER 2-RELATED"/>
    <property type="match status" value="1"/>
</dbReference>
<dbReference type="GO" id="GO:0042910">
    <property type="term" value="F:xenobiotic transmembrane transporter activity"/>
    <property type="evidence" value="ECO:0007669"/>
    <property type="project" value="InterPro"/>
</dbReference>
<reference evidence="10 11" key="1">
    <citation type="submission" date="2020-10" db="EMBL/GenBank/DDBJ databases">
        <title>Connecting structure to function with the recovery of over 1000 high-quality activated sludge metagenome-assembled genomes encoding full-length rRNA genes using long-read sequencing.</title>
        <authorList>
            <person name="Singleton C.M."/>
            <person name="Petriglieri F."/>
            <person name="Kristensen J.M."/>
            <person name="Kirkegaard R.H."/>
            <person name="Michaelsen T.Y."/>
            <person name="Andersen M.H."/>
            <person name="Karst S.M."/>
            <person name="Dueholm M.S."/>
            <person name="Nielsen P.H."/>
            <person name="Albertsen M."/>
        </authorList>
    </citation>
    <scope>NUCLEOTIDE SEQUENCE [LARGE SCALE GENOMIC DNA]</scope>
    <source>
        <strain evidence="10">Fred_18-Q3-R57-64_BAT3C.720</strain>
    </source>
</reference>
<dbReference type="EMBL" id="JADJOT010000009">
    <property type="protein sequence ID" value="MBK7954922.1"/>
    <property type="molecule type" value="Genomic_DNA"/>
</dbReference>
<dbReference type="Gene3D" id="1.20.1720.10">
    <property type="entry name" value="Multidrug resistance protein D"/>
    <property type="match status" value="1"/>
</dbReference>
<evidence type="ECO:0000256" key="4">
    <source>
        <dbReference type="ARBA" id="ARBA00022475"/>
    </source>
</evidence>
<dbReference type="SUPFAM" id="SSF103473">
    <property type="entry name" value="MFS general substrate transporter"/>
    <property type="match status" value="1"/>
</dbReference>
<dbReference type="Proteomes" id="UP000706151">
    <property type="component" value="Unassembled WGS sequence"/>
</dbReference>
<evidence type="ECO:0000256" key="6">
    <source>
        <dbReference type="ARBA" id="ARBA00022989"/>
    </source>
</evidence>
<feature type="transmembrane region" description="Helical" evidence="8">
    <location>
        <begin position="371"/>
        <end position="391"/>
    </location>
</feature>
<feature type="transmembrane region" description="Helical" evidence="8">
    <location>
        <begin position="249"/>
        <end position="268"/>
    </location>
</feature>
<dbReference type="PROSITE" id="PS50850">
    <property type="entry name" value="MFS"/>
    <property type="match status" value="1"/>
</dbReference>
<dbReference type="InterPro" id="IPR020846">
    <property type="entry name" value="MFS_dom"/>
</dbReference>
<feature type="transmembrane region" description="Helical" evidence="8">
    <location>
        <begin position="48"/>
        <end position="64"/>
    </location>
</feature>
<evidence type="ECO:0000256" key="3">
    <source>
        <dbReference type="ARBA" id="ARBA00022448"/>
    </source>
</evidence>
<keyword evidence="8" id="KW-0997">Cell inner membrane</keyword>
<feature type="transmembrane region" description="Helical" evidence="8">
    <location>
        <begin position="166"/>
        <end position="184"/>
    </location>
</feature>
<organism evidence="10 11">
    <name type="scientific">Candidatus Accumulibacter affinis</name>
    <dbReference type="NCBI Taxonomy" id="2954384"/>
    <lineage>
        <taxon>Bacteria</taxon>
        <taxon>Pseudomonadati</taxon>
        <taxon>Pseudomonadota</taxon>
        <taxon>Betaproteobacteria</taxon>
        <taxon>Candidatus Accumulibacter</taxon>
    </lineage>
</organism>
<feature type="transmembrane region" description="Helical" evidence="8">
    <location>
        <begin position="214"/>
        <end position="237"/>
    </location>
</feature>
<feature type="transmembrane region" description="Helical" evidence="8">
    <location>
        <begin position="304"/>
        <end position="323"/>
    </location>
</feature>